<keyword evidence="10" id="KW-1185">Reference proteome</keyword>
<dbReference type="GO" id="GO:0005886">
    <property type="term" value="C:plasma membrane"/>
    <property type="evidence" value="ECO:0007669"/>
    <property type="project" value="UniProtKB-SubCell"/>
</dbReference>
<feature type="transmembrane region" description="Helical" evidence="7">
    <location>
        <begin position="252"/>
        <end position="274"/>
    </location>
</feature>
<evidence type="ECO:0000313" key="10">
    <source>
        <dbReference type="Proteomes" id="UP000612362"/>
    </source>
</evidence>
<feature type="transmembrane region" description="Helical" evidence="7">
    <location>
        <begin position="109"/>
        <end position="125"/>
    </location>
</feature>
<dbReference type="RefSeq" id="WP_220195517.1">
    <property type="nucleotide sequence ID" value="NZ_BNJF01000002.1"/>
</dbReference>
<proteinExistence type="inferred from homology"/>
<reference evidence="9" key="1">
    <citation type="submission" date="2020-10" db="EMBL/GenBank/DDBJ databases">
        <title>Taxonomic study of unclassified bacteria belonging to the class Ktedonobacteria.</title>
        <authorList>
            <person name="Yabe S."/>
            <person name="Wang C.M."/>
            <person name="Zheng Y."/>
            <person name="Sakai Y."/>
            <person name="Cavaletti L."/>
            <person name="Monciardini P."/>
            <person name="Donadio S."/>
        </authorList>
    </citation>
    <scope>NUCLEOTIDE SEQUENCE</scope>
    <source>
        <strain evidence="9">SOSP1-1</strain>
    </source>
</reference>
<evidence type="ECO:0000313" key="9">
    <source>
        <dbReference type="EMBL" id="GHO46119.1"/>
    </source>
</evidence>
<evidence type="ECO:0000256" key="2">
    <source>
        <dbReference type="ARBA" id="ARBA00007400"/>
    </source>
</evidence>
<gene>
    <name evidence="9" type="ORF">KSX_42820</name>
</gene>
<name>A0A8J3I7H0_9CHLR</name>
<dbReference type="PANTHER" id="PTHR40074">
    <property type="entry name" value="O-ACETYLTRANSFERASE WECH"/>
    <property type="match status" value="1"/>
</dbReference>
<evidence type="ECO:0000256" key="4">
    <source>
        <dbReference type="ARBA" id="ARBA00022692"/>
    </source>
</evidence>
<feature type="transmembrane region" description="Helical" evidence="7">
    <location>
        <begin position="286"/>
        <end position="307"/>
    </location>
</feature>
<protein>
    <submittedName>
        <fullName evidence="9">Membrane protein</fullName>
    </submittedName>
</protein>
<comment type="similarity">
    <text evidence="2">Belongs to the acyltransferase 3 family.</text>
</comment>
<evidence type="ECO:0000259" key="8">
    <source>
        <dbReference type="Pfam" id="PF01757"/>
    </source>
</evidence>
<dbReference type="GO" id="GO:0016413">
    <property type="term" value="F:O-acetyltransferase activity"/>
    <property type="evidence" value="ECO:0007669"/>
    <property type="project" value="TreeGrafter"/>
</dbReference>
<keyword evidence="4 7" id="KW-0812">Transmembrane</keyword>
<keyword evidence="5 7" id="KW-1133">Transmembrane helix</keyword>
<feature type="transmembrane region" description="Helical" evidence="7">
    <location>
        <begin position="32"/>
        <end position="50"/>
    </location>
</feature>
<feature type="transmembrane region" description="Helical" evidence="7">
    <location>
        <begin position="183"/>
        <end position="201"/>
    </location>
</feature>
<dbReference type="Pfam" id="PF01757">
    <property type="entry name" value="Acyl_transf_3"/>
    <property type="match status" value="1"/>
</dbReference>
<dbReference type="PANTHER" id="PTHR40074:SF2">
    <property type="entry name" value="O-ACETYLTRANSFERASE WECH"/>
    <property type="match status" value="1"/>
</dbReference>
<feature type="transmembrane region" description="Helical" evidence="7">
    <location>
        <begin position="70"/>
        <end position="89"/>
    </location>
</feature>
<comment type="subcellular location">
    <subcellularLocation>
        <location evidence="1">Cell membrane</location>
        <topology evidence="1">Multi-pass membrane protein</topology>
    </subcellularLocation>
</comment>
<feature type="transmembrane region" description="Helical" evidence="7">
    <location>
        <begin position="358"/>
        <end position="383"/>
    </location>
</feature>
<keyword evidence="6 7" id="KW-0472">Membrane</keyword>
<comment type="caution">
    <text evidence="9">The sequence shown here is derived from an EMBL/GenBank/DDBJ whole genome shotgun (WGS) entry which is preliminary data.</text>
</comment>
<dbReference type="EMBL" id="BNJF01000002">
    <property type="protein sequence ID" value="GHO46119.1"/>
    <property type="molecule type" value="Genomic_DNA"/>
</dbReference>
<keyword evidence="3" id="KW-1003">Cell membrane</keyword>
<evidence type="ECO:0000256" key="3">
    <source>
        <dbReference type="ARBA" id="ARBA00022475"/>
    </source>
</evidence>
<feature type="transmembrane region" description="Helical" evidence="7">
    <location>
        <begin position="328"/>
        <end position="352"/>
    </location>
</feature>
<organism evidence="9 10">
    <name type="scientific">Ktedonospora formicarum</name>
    <dbReference type="NCBI Taxonomy" id="2778364"/>
    <lineage>
        <taxon>Bacteria</taxon>
        <taxon>Bacillati</taxon>
        <taxon>Chloroflexota</taxon>
        <taxon>Ktedonobacteria</taxon>
        <taxon>Ktedonobacterales</taxon>
        <taxon>Ktedonobacteraceae</taxon>
        <taxon>Ktedonospora</taxon>
    </lineage>
</organism>
<accession>A0A8J3I7H0</accession>
<dbReference type="InterPro" id="IPR002656">
    <property type="entry name" value="Acyl_transf_3_dom"/>
</dbReference>
<evidence type="ECO:0000256" key="6">
    <source>
        <dbReference type="ARBA" id="ARBA00023136"/>
    </source>
</evidence>
<feature type="domain" description="Acyltransferase 3" evidence="8">
    <location>
        <begin position="26"/>
        <end position="383"/>
    </location>
</feature>
<sequence>MIPVMLPIRRDQKSSEVQPRASRPHIYELDPLRAVTALIVVAVHTLYFTLQLNTNEVGMEVQSETLITVHFTRSLFMFVTAFAMVYVYYDRFVEGKGFSYGQFLKKRGIGVLLPYCIWSIIYVLVNTPPTSVSQFAQTSVVAILTGNASFQLYYILLTLQFYLLLPVFLWFLSKVKRHPLPTLLISFAIQVLVFYLDYHYIQAGPLAQVEPWHTFSIYREKIVLMYQFYFVLGGFTALYFQPVRAFLLRHGVWILYGMLVALAILWVDFLVQIHVIHEVMAHAISVIQPIMVIYSTVITLGFFWLACRWTRCTEQQRARPRGYHIWHLLSNASFGVYLVHALFLVAALRWLIPVMPQGWPVALRVFLTWFFTAGCSMLVSIILNKTPVLSRLVGRAARS</sequence>
<feature type="transmembrane region" description="Helical" evidence="7">
    <location>
        <begin position="221"/>
        <end position="240"/>
    </location>
</feature>
<dbReference type="AlphaFoldDB" id="A0A8J3I7H0"/>
<evidence type="ECO:0000256" key="1">
    <source>
        <dbReference type="ARBA" id="ARBA00004651"/>
    </source>
</evidence>
<feature type="transmembrane region" description="Helical" evidence="7">
    <location>
        <begin position="152"/>
        <end position="171"/>
    </location>
</feature>
<dbReference type="Proteomes" id="UP000612362">
    <property type="component" value="Unassembled WGS sequence"/>
</dbReference>
<evidence type="ECO:0000256" key="7">
    <source>
        <dbReference type="SAM" id="Phobius"/>
    </source>
</evidence>
<evidence type="ECO:0000256" key="5">
    <source>
        <dbReference type="ARBA" id="ARBA00022989"/>
    </source>
</evidence>
<dbReference type="GO" id="GO:0009246">
    <property type="term" value="P:enterobacterial common antigen biosynthetic process"/>
    <property type="evidence" value="ECO:0007669"/>
    <property type="project" value="TreeGrafter"/>
</dbReference>